<dbReference type="Proteomes" id="UP000199134">
    <property type="component" value="Unassembled WGS sequence"/>
</dbReference>
<keyword evidence="1" id="KW-0255">Endonuclease</keyword>
<evidence type="ECO:0000313" key="2">
    <source>
        <dbReference type="Proteomes" id="UP000199134"/>
    </source>
</evidence>
<protein>
    <submittedName>
        <fullName evidence="1">HaeIII restriction endonuclease</fullName>
    </submittedName>
</protein>
<keyword evidence="1" id="KW-0540">Nuclease</keyword>
<proteinExistence type="predicted"/>
<name>A0A1H0FSB4_9BACT</name>
<dbReference type="EMBL" id="FNIW01000006">
    <property type="protein sequence ID" value="SDN97546.1"/>
    <property type="molecule type" value="Genomic_DNA"/>
</dbReference>
<reference evidence="2" key="1">
    <citation type="submission" date="2016-10" db="EMBL/GenBank/DDBJ databases">
        <authorList>
            <person name="de Groot N.N."/>
        </authorList>
    </citation>
    <scope>NUCLEOTIDE SEQUENCE [LARGE SCALE GENOMIC DNA]</scope>
    <source>
        <strain evidence="2">BP1-145</strain>
    </source>
</reference>
<dbReference type="AlphaFoldDB" id="A0A1H0FSB4"/>
<keyword evidence="1" id="KW-0378">Hydrolase</keyword>
<dbReference type="GO" id="GO:0004519">
    <property type="term" value="F:endonuclease activity"/>
    <property type="evidence" value="ECO:0007669"/>
    <property type="project" value="UniProtKB-KW"/>
</dbReference>
<sequence>MPQGEQVKNGKAFEYSLAYQYYSYLKSIGKSVKLIEDPVMATARGFYNEMDDTKKKGFDLAAKNTIDTMLKIEPGLYSQKSKDDVLSIMLQGDEEGKDGDVRDVVFRRINPSWEIGFSAKNNNDAVKHSRLSHIIDFGKDWVGCPCSEDYWNEIRPVFEYLKEKKKRGLNFDSLGDDKISLVYKPLLSAFRKEMMRIYEENEGIPEKLIKYLIGKYAFYKIIKDDSHNLVIVKAFNIDNELNKTVNREKSKYKTAKINFPTRIVEFAPMKGREDTTLDMILDGGWEISFRIHNADKNIVLSLKFDIQLLGNPPVLFTQHLFR</sequence>
<organism evidence="1 2">
    <name type="scientific">Prevotella communis</name>
    <dbReference type="NCBI Taxonomy" id="2913614"/>
    <lineage>
        <taxon>Bacteria</taxon>
        <taxon>Pseudomonadati</taxon>
        <taxon>Bacteroidota</taxon>
        <taxon>Bacteroidia</taxon>
        <taxon>Bacteroidales</taxon>
        <taxon>Prevotellaceae</taxon>
        <taxon>Prevotella</taxon>
    </lineage>
</organism>
<dbReference type="RefSeq" id="WP_091852850.1">
    <property type="nucleotide sequence ID" value="NZ_FNIW01000006.1"/>
</dbReference>
<dbReference type="InterPro" id="IPR019059">
    <property type="entry name" value="Restrct_endonuc_II_HaeIII"/>
</dbReference>
<dbReference type="OrthoDB" id="7923544at2"/>
<accession>A0A1H0FSB4</accession>
<comment type="caution">
    <text evidence="1">The sequence shown here is derived from an EMBL/GenBank/DDBJ whole genome shotgun (WGS) entry which is preliminary data.</text>
</comment>
<dbReference type="Pfam" id="PF09556">
    <property type="entry name" value="RE_HaeIII"/>
    <property type="match status" value="1"/>
</dbReference>
<evidence type="ECO:0000313" key="1">
    <source>
        <dbReference type="EMBL" id="SDN97546.1"/>
    </source>
</evidence>
<gene>
    <name evidence="1" type="ORF">SAMN04487900_10667</name>
</gene>